<feature type="region of interest" description="Disordered" evidence="1">
    <location>
        <begin position="310"/>
        <end position="330"/>
    </location>
</feature>
<dbReference type="Pfam" id="PF00498">
    <property type="entry name" value="FHA"/>
    <property type="match status" value="1"/>
</dbReference>
<proteinExistence type="predicted"/>
<protein>
    <recommendedName>
        <fullName evidence="2">FHA domain-containing protein</fullName>
    </recommendedName>
</protein>
<reference evidence="3" key="1">
    <citation type="submission" date="2021-01" db="EMBL/GenBank/DDBJ databases">
        <authorList>
            <person name="Corre E."/>
            <person name="Pelletier E."/>
            <person name="Niang G."/>
            <person name="Scheremetjew M."/>
            <person name="Finn R."/>
            <person name="Kale V."/>
            <person name="Holt S."/>
            <person name="Cochrane G."/>
            <person name="Meng A."/>
            <person name="Brown T."/>
            <person name="Cohen L."/>
        </authorList>
    </citation>
    <scope>NUCLEOTIDE SEQUENCE</scope>
    <source>
        <strain evidence="3">CCMP1243</strain>
    </source>
</reference>
<dbReference type="FunFam" id="2.60.200.20:FF:000019">
    <property type="entry name" value="Nuclear inhibitor of protein phosphatase"/>
    <property type="match status" value="1"/>
</dbReference>
<feature type="compositionally biased region" description="Low complexity" evidence="1">
    <location>
        <begin position="376"/>
        <end position="387"/>
    </location>
</feature>
<dbReference type="InterPro" id="IPR008984">
    <property type="entry name" value="SMAD_FHA_dom_sf"/>
</dbReference>
<gene>
    <name evidence="3" type="ORF">RMAR1173_LOCUS18415</name>
</gene>
<dbReference type="PANTHER" id="PTHR23308">
    <property type="entry name" value="NUCLEAR INHIBITOR OF PROTEIN PHOSPHATASE-1"/>
    <property type="match status" value="1"/>
</dbReference>
<dbReference type="EMBL" id="HBHJ01027798">
    <property type="protein sequence ID" value="CAD9707424.1"/>
    <property type="molecule type" value="Transcribed_RNA"/>
</dbReference>
<feature type="region of interest" description="Disordered" evidence="1">
    <location>
        <begin position="347"/>
        <end position="429"/>
    </location>
</feature>
<dbReference type="Gene3D" id="2.60.200.20">
    <property type="match status" value="1"/>
</dbReference>
<dbReference type="SUPFAM" id="SSF49879">
    <property type="entry name" value="SMAD/FHA domain"/>
    <property type="match status" value="1"/>
</dbReference>
<organism evidence="3">
    <name type="scientific">Rhizochromulina marina</name>
    <dbReference type="NCBI Taxonomy" id="1034831"/>
    <lineage>
        <taxon>Eukaryota</taxon>
        <taxon>Sar</taxon>
        <taxon>Stramenopiles</taxon>
        <taxon>Ochrophyta</taxon>
        <taxon>Dictyochophyceae</taxon>
        <taxon>Rhizochromulinales</taxon>
        <taxon>Rhizochromulina</taxon>
    </lineage>
</organism>
<accession>A0A7S2SR88</accession>
<evidence type="ECO:0000259" key="2">
    <source>
        <dbReference type="PROSITE" id="PS50006"/>
    </source>
</evidence>
<feature type="region of interest" description="Disordered" evidence="1">
    <location>
        <begin position="228"/>
        <end position="274"/>
    </location>
</feature>
<dbReference type="InterPro" id="IPR000253">
    <property type="entry name" value="FHA_dom"/>
</dbReference>
<evidence type="ECO:0000313" key="3">
    <source>
        <dbReference type="EMBL" id="CAD9707424.1"/>
    </source>
</evidence>
<sequence length="429" mass="45559">MSTRCRTQWNSTEVHRLLFPFGEGFKDARQEPVLRLPESESFRAPKWAQAPERYTCALDVIKDGAVVGTVDLSRHRCFLVGRQRESCNIPLQHSSISRQHAVLVHSKLGVTYVLDLGSAHGTFIGRVRVTPWALYELRSGAILRFGASSKTYIFRAFLSNEHMAARHFASGEPPDAGPLAAGEDEVPESNTPSAVANPLKAPSDIQFCGVRLWNGELLRATCRNVRVVPASGDHGGEPPPRKRPRTSASEKGGGGNDENDDDGGKSSGRVVSFDTSPPVIVQGEWSGDGDEGKGRFESLVTTVAISSAPTVSHEAGTAPGTRGAAKISDAERRRRQQLLMNRARLPGIAEPTAPNPLAQMYSPSAAGETPQGLPGTTGSAAVASGSSNQRLPGQGLQGSVGAGSGRRGHQEEGAEDAGDGDGPMYLRKG</sequence>
<feature type="domain" description="FHA" evidence="2">
    <location>
        <begin position="78"/>
        <end position="129"/>
    </location>
</feature>
<feature type="region of interest" description="Disordered" evidence="1">
    <location>
        <begin position="168"/>
        <end position="198"/>
    </location>
</feature>
<name>A0A7S2SR88_9STRA</name>
<dbReference type="SMART" id="SM00240">
    <property type="entry name" value="FHA"/>
    <property type="match status" value="1"/>
</dbReference>
<dbReference type="AlphaFoldDB" id="A0A7S2SR88"/>
<dbReference type="PROSITE" id="PS50006">
    <property type="entry name" value="FHA_DOMAIN"/>
    <property type="match status" value="1"/>
</dbReference>
<dbReference type="InterPro" id="IPR050923">
    <property type="entry name" value="Cell_Proc_Reg/RNA_Proc"/>
</dbReference>
<evidence type="ECO:0000256" key="1">
    <source>
        <dbReference type="SAM" id="MobiDB-lite"/>
    </source>
</evidence>
<feature type="compositionally biased region" description="Gly residues" evidence="1">
    <location>
        <begin position="395"/>
        <end position="405"/>
    </location>
</feature>